<dbReference type="PIRSF" id="PIRSF006641">
    <property type="entry name" value="CHP00092"/>
    <property type="match status" value="1"/>
</dbReference>
<evidence type="ECO:0000256" key="4">
    <source>
        <dbReference type="SAM" id="MobiDB-lite"/>
    </source>
</evidence>
<protein>
    <recommendedName>
        <fullName evidence="3">Obg-like ATPase homolog</fullName>
    </recommendedName>
</protein>
<sequence length="412" mass="45543">MAAIVDAKKPAAGGKKGAPAPELPRFGRVRSNLKMGVLGLPNVGKSSLFNLLTEQAVAAENYPFCTIDPNESRCAVPDLRYDWLCDVWQSPSKIPAYLHITDIAGLIKGASEGAGLGNAFLSHIQAVDGLYHVVRAFDNPEVVHVEDTVDPIRDMETIMYELCRKDTAYVDSCKKKKDDEMRKNPKDKLPPVYFTVMEKVCDMLSKNIPLRTGDWNIEEVAKINELIPQCITLKPIVYLVNLDAASFKRKGNKWLVPINEWVNSHGGGLVIPMSVAWEQELWAVKGDKEATEAFLANSNGQKSVLPRIVKVGYKVLNLQYFFTAGDTEVRCWTIPAGACAPEAAGAIHSDFERGFIKAEVVAYEDFKTLSNGAKSMAAVKAAGKYRQEGRNYVMQDGDIVHFMFNVTAPKKK</sequence>
<reference evidence="7" key="1">
    <citation type="submission" date="2021-01" db="EMBL/GenBank/DDBJ databases">
        <authorList>
            <person name="Corre E."/>
            <person name="Pelletier E."/>
            <person name="Niang G."/>
            <person name="Scheremetjew M."/>
            <person name="Finn R."/>
            <person name="Kale V."/>
            <person name="Holt S."/>
            <person name="Cochrane G."/>
            <person name="Meng A."/>
            <person name="Brown T."/>
            <person name="Cohen L."/>
        </authorList>
    </citation>
    <scope>NUCLEOTIDE SEQUENCE</scope>
    <source>
        <strain evidence="7">CCAP 955/1</strain>
    </source>
</reference>
<dbReference type="Gene3D" id="1.10.150.300">
    <property type="entry name" value="TGS-like domain"/>
    <property type="match status" value="1"/>
</dbReference>
<dbReference type="InterPro" id="IPR013029">
    <property type="entry name" value="YchF_C"/>
</dbReference>
<dbReference type="PROSITE" id="PS51880">
    <property type="entry name" value="TGS"/>
    <property type="match status" value="1"/>
</dbReference>
<dbReference type="InterPro" id="IPR041706">
    <property type="entry name" value="YchF_N"/>
</dbReference>
<organism evidence="7">
    <name type="scientific">Spumella elongata</name>
    <dbReference type="NCBI Taxonomy" id="89044"/>
    <lineage>
        <taxon>Eukaryota</taxon>
        <taxon>Sar</taxon>
        <taxon>Stramenopiles</taxon>
        <taxon>Ochrophyta</taxon>
        <taxon>Chrysophyceae</taxon>
        <taxon>Chromulinales</taxon>
        <taxon>Chromulinaceae</taxon>
        <taxon>Spumella</taxon>
    </lineage>
</organism>
<dbReference type="GO" id="GO:0005737">
    <property type="term" value="C:cytoplasm"/>
    <property type="evidence" value="ECO:0007669"/>
    <property type="project" value="TreeGrafter"/>
</dbReference>
<feature type="domain" description="TGS" evidence="6">
    <location>
        <begin position="317"/>
        <end position="404"/>
    </location>
</feature>
<dbReference type="InterPro" id="IPR004095">
    <property type="entry name" value="TGS"/>
</dbReference>
<dbReference type="InterPro" id="IPR012675">
    <property type="entry name" value="Beta-grasp_dom_sf"/>
</dbReference>
<evidence type="ECO:0000256" key="1">
    <source>
        <dbReference type="ARBA" id="ARBA00022741"/>
    </source>
</evidence>
<dbReference type="Pfam" id="PF01926">
    <property type="entry name" value="MMR_HSR1"/>
    <property type="match status" value="1"/>
</dbReference>
<name>A0A7S3H6E6_9STRA</name>
<dbReference type="NCBIfam" id="TIGR00092">
    <property type="entry name" value="redox-regulated ATPase YchF"/>
    <property type="match status" value="1"/>
</dbReference>
<dbReference type="PRINTS" id="PR00326">
    <property type="entry name" value="GTP1OBG"/>
</dbReference>
<feature type="region of interest" description="Disordered" evidence="4">
    <location>
        <begin position="1"/>
        <end position="22"/>
    </location>
</feature>
<dbReference type="GO" id="GO:0016887">
    <property type="term" value="F:ATP hydrolysis activity"/>
    <property type="evidence" value="ECO:0007669"/>
    <property type="project" value="InterPro"/>
</dbReference>
<dbReference type="PANTHER" id="PTHR23305">
    <property type="entry name" value="OBG GTPASE FAMILY"/>
    <property type="match status" value="1"/>
</dbReference>
<gene>
    <name evidence="7" type="ORF">SELO1098_LOCUS15104</name>
</gene>
<dbReference type="EMBL" id="HBIC01029904">
    <property type="protein sequence ID" value="CAE0286263.1"/>
    <property type="molecule type" value="Transcribed_RNA"/>
</dbReference>
<dbReference type="InterPro" id="IPR006073">
    <property type="entry name" value="GTP-bd"/>
</dbReference>
<dbReference type="InterPro" id="IPR004396">
    <property type="entry name" value="ATPase_YchF/OLA1"/>
</dbReference>
<evidence type="ECO:0000313" key="7">
    <source>
        <dbReference type="EMBL" id="CAE0286263.1"/>
    </source>
</evidence>
<evidence type="ECO:0000256" key="3">
    <source>
        <dbReference type="ARBA" id="ARBA00068719"/>
    </source>
</evidence>
<dbReference type="Pfam" id="PF06071">
    <property type="entry name" value="YchF-GTPase_C"/>
    <property type="match status" value="1"/>
</dbReference>
<proteinExistence type="predicted"/>
<dbReference type="PANTHER" id="PTHR23305:SF7">
    <property type="entry name" value="OBG-TYPE G DOMAIN-CONTAINING PROTEIN"/>
    <property type="match status" value="1"/>
</dbReference>
<dbReference type="Gene3D" id="3.10.20.30">
    <property type="match status" value="1"/>
</dbReference>
<evidence type="ECO:0000259" key="6">
    <source>
        <dbReference type="PROSITE" id="PS51880"/>
    </source>
</evidence>
<dbReference type="GO" id="GO:0005524">
    <property type="term" value="F:ATP binding"/>
    <property type="evidence" value="ECO:0007669"/>
    <property type="project" value="UniProtKB-KW"/>
</dbReference>
<dbReference type="InterPro" id="IPR031167">
    <property type="entry name" value="G_OBG"/>
</dbReference>
<dbReference type="FunFam" id="3.10.20.30:FF:000001">
    <property type="entry name" value="Ribosome-binding ATPase YchF"/>
    <property type="match status" value="1"/>
</dbReference>
<feature type="domain" description="OBG-type G" evidence="5">
    <location>
        <begin position="33"/>
        <end position="293"/>
    </location>
</feature>
<dbReference type="InterPro" id="IPR012676">
    <property type="entry name" value="TGS-like"/>
</dbReference>
<dbReference type="InterPro" id="IPR027417">
    <property type="entry name" value="P-loop_NTPase"/>
</dbReference>
<dbReference type="CDD" id="cd01900">
    <property type="entry name" value="YchF"/>
    <property type="match status" value="1"/>
</dbReference>
<dbReference type="CDD" id="cd04867">
    <property type="entry name" value="TGS_YchF_OLA1"/>
    <property type="match status" value="1"/>
</dbReference>
<dbReference type="SUPFAM" id="SSF52540">
    <property type="entry name" value="P-loop containing nucleoside triphosphate hydrolases"/>
    <property type="match status" value="1"/>
</dbReference>
<evidence type="ECO:0000259" key="5">
    <source>
        <dbReference type="PROSITE" id="PS51710"/>
    </source>
</evidence>
<dbReference type="InterPro" id="IPR023192">
    <property type="entry name" value="TGS-like_dom_sf"/>
</dbReference>
<dbReference type="GO" id="GO:0005525">
    <property type="term" value="F:GTP binding"/>
    <property type="evidence" value="ECO:0007669"/>
    <property type="project" value="InterPro"/>
</dbReference>
<dbReference type="PROSITE" id="PS51710">
    <property type="entry name" value="G_OBG"/>
    <property type="match status" value="1"/>
</dbReference>
<dbReference type="SUPFAM" id="SSF81271">
    <property type="entry name" value="TGS-like"/>
    <property type="match status" value="1"/>
</dbReference>
<evidence type="ECO:0000256" key="2">
    <source>
        <dbReference type="ARBA" id="ARBA00022840"/>
    </source>
</evidence>
<feature type="compositionally biased region" description="Low complexity" evidence="4">
    <location>
        <begin position="10"/>
        <end position="20"/>
    </location>
</feature>
<accession>A0A7S3H6E6</accession>
<dbReference type="FunFam" id="1.10.150.300:FF:000001">
    <property type="entry name" value="Ribosome-binding ATPase YchF"/>
    <property type="match status" value="1"/>
</dbReference>
<dbReference type="AlphaFoldDB" id="A0A7S3H6E6"/>
<keyword evidence="1" id="KW-0547">Nucleotide-binding</keyword>
<dbReference type="Gene3D" id="3.40.50.300">
    <property type="entry name" value="P-loop containing nucleotide triphosphate hydrolases"/>
    <property type="match status" value="1"/>
</dbReference>
<keyword evidence="2" id="KW-0067">ATP-binding</keyword>